<evidence type="ECO:0000256" key="2">
    <source>
        <dbReference type="ARBA" id="ARBA00022679"/>
    </source>
</evidence>
<dbReference type="PANTHER" id="PTHR13610">
    <property type="entry name" value="METHYLTRANSFERASE DOMAIN-CONTAINING PROTEIN"/>
    <property type="match status" value="1"/>
</dbReference>
<comment type="caution">
    <text evidence="5">The sequence shown here is derived from an EMBL/GenBank/DDBJ whole genome shotgun (WGS) entry which is preliminary data.</text>
</comment>
<dbReference type="GO" id="GO:0032259">
    <property type="term" value="P:methylation"/>
    <property type="evidence" value="ECO:0007669"/>
    <property type="project" value="UniProtKB-KW"/>
</dbReference>
<dbReference type="AlphaFoldDB" id="A0A419DD87"/>
<sequence length="229" mass="26341">MNLHSAKLYDRIIDAYKNYGLISTLKVSFISVMDYYFDFKYGTDTVRHVELRSLEINSENLSRGHRYALTPEKAFIKLMAKIKFPVNSVFVDLGCGKGKILLLASQFGFSRVVGIEFSKSLCECARNNISVYGAKKTLNSTLEVVHSDVVDYEIKDDENVFYLFNPFDDTVLSNVLGNIIKSVEKAPRKVYLIYYIPYHGNIIEQCGNFKRLDRYFFSGCEFVLYVNDK</sequence>
<dbReference type="Proteomes" id="UP000285655">
    <property type="component" value="Unassembled WGS sequence"/>
</dbReference>
<keyword evidence="1 5" id="KW-0489">Methyltransferase</keyword>
<evidence type="ECO:0000259" key="4">
    <source>
        <dbReference type="Pfam" id="PF13649"/>
    </source>
</evidence>
<reference evidence="5 6" key="1">
    <citation type="journal article" date="2017" name="ISME J.">
        <title>Energy and carbon metabolisms in a deep terrestrial subsurface fluid microbial community.</title>
        <authorList>
            <person name="Momper L."/>
            <person name="Jungbluth S.P."/>
            <person name="Lee M.D."/>
            <person name="Amend J.P."/>
        </authorList>
    </citation>
    <scope>NUCLEOTIDE SEQUENCE [LARGE SCALE GENOMIC DNA]</scope>
    <source>
        <strain evidence="5">SURF_29</strain>
    </source>
</reference>
<dbReference type="PANTHER" id="PTHR13610:SF11">
    <property type="entry name" value="METHYLTRANSFERASE DOMAIN-CONTAINING PROTEIN"/>
    <property type="match status" value="1"/>
</dbReference>
<dbReference type="SUPFAM" id="SSF53335">
    <property type="entry name" value="S-adenosyl-L-methionine-dependent methyltransferases"/>
    <property type="match status" value="1"/>
</dbReference>
<evidence type="ECO:0000256" key="3">
    <source>
        <dbReference type="ARBA" id="ARBA00022691"/>
    </source>
</evidence>
<dbReference type="InterPro" id="IPR041698">
    <property type="entry name" value="Methyltransf_25"/>
</dbReference>
<name>A0A419DD87_9BACT</name>
<dbReference type="Pfam" id="PF13649">
    <property type="entry name" value="Methyltransf_25"/>
    <property type="match status" value="1"/>
</dbReference>
<organism evidence="5 6">
    <name type="scientific">candidate division WS5 bacterium</name>
    <dbReference type="NCBI Taxonomy" id="2093353"/>
    <lineage>
        <taxon>Bacteria</taxon>
        <taxon>candidate division WS5</taxon>
    </lineage>
</organism>
<evidence type="ECO:0000313" key="6">
    <source>
        <dbReference type="Proteomes" id="UP000285655"/>
    </source>
</evidence>
<proteinExistence type="predicted"/>
<protein>
    <submittedName>
        <fullName evidence="5">Class I SAM-dependent methyltransferase</fullName>
    </submittedName>
</protein>
<dbReference type="EMBL" id="QZJW01000031">
    <property type="protein sequence ID" value="RJO61063.1"/>
    <property type="molecule type" value="Genomic_DNA"/>
</dbReference>
<dbReference type="Gene3D" id="3.40.50.150">
    <property type="entry name" value="Vaccinia Virus protein VP39"/>
    <property type="match status" value="1"/>
</dbReference>
<gene>
    <name evidence="5" type="ORF">C4544_03810</name>
</gene>
<dbReference type="InterPro" id="IPR026170">
    <property type="entry name" value="FAM173A/B"/>
</dbReference>
<feature type="domain" description="Methyltransferase" evidence="4">
    <location>
        <begin position="91"/>
        <end position="157"/>
    </location>
</feature>
<dbReference type="GO" id="GO:0016279">
    <property type="term" value="F:protein-lysine N-methyltransferase activity"/>
    <property type="evidence" value="ECO:0007669"/>
    <property type="project" value="InterPro"/>
</dbReference>
<keyword evidence="2 5" id="KW-0808">Transferase</keyword>
<keyword evidence="3" id="KW-0949">S-adenosyl-L-methionine</keyword>
<evidence type="ECO:0000313" key="5">
    <source>
        <dbReference type="EMBL" id="RJO61063.1"/>
    </source>
</evidence>
<dbReference type="InterPro" id="IPR029063">
    <property type="entry name" value="SAM-dependent_MTases_sf"/>
</dbReference>
<evidence type="ECO:0000256" key="1">
    <source>
        <dbReference type="ARBA" id="ARBA00022603"/>
    </source>
</evidence>
<dbReference type="CDD" id="cd02440">
    <property type="entry name" value="AdoMet_MTases"/>
    <property type="match status" value="1"/>
</dbReference>
<accession>A0A419DD87</accession>